<dbReference type="InterPro" id="IPR018060">
    <property type="entry name" value="HTH_AraC"/>
</dbReference>
<evidence type="ECO:0000313" key="7">
    <source>
        <dbReference type="Proteomes" id="UP000036850"/>
    </source>
</evidence>
<proteinExistence type="predicted"/>
<gene>
    <name evidence="6" type="ORF">AC626_16390</name>
</gene>
<evidence type="ECO:0000259" key="5">
    <source>
        <dbReference type="PROSITE" id="PS01124"/>
    </source>
</evidence>
<reference evidence="7" key="1">
    <citation type="submission" date="2015-07" db="EMBL/GenBank/DDBJ databases">
        <title>Draft genome sequence of a Pseudoalteromonas rubra strain, OCN096, isolated from Kaneohe Bay, Oahu, Hawaii.</title>
        <authorList>
            <person name="Beurmann S."/>
            <person name="Ushijima B."/>
            <person name="Belcaid M."/>
            <person name="Callahan S.M."/>
            <person name="Aeby G.S."/>
        </authorList>
    </citation>
    <scope>NUCLEOTIDE SEQUENCE [LARGE SCALE GENOMIC DNA]</scope>
    <source>
        <strain evidence="7">OCN096</strain>
    </source>
</reference>
<accession>A0A0L0EQ43</accession>
<dbReference type="GO" id="GO:0043565">
    <property type="term" value="F:sequence-specific DNA binding"/>
    <property type="evidence" value="ECO:0007669"/>
    <property type="project" value="InterPro"/>
</dbReference>
<dbReference type="PRINTS" id="PR00032">
    <property type="entry name" value="HTHARAC"/>
</dbReference>
<evidence type="ECO:0000313" key="6">
    <source>
        <dbReference type="EMBL" id="KNC66534.1"/>
    </source>
</evidence>
<feature type="transmembrane region" description="Helical" evidence="4">
    <location>
        <begin position="265"/>
        <end position="284"/>
    </location>
</feature>
<dbReference type="PROSITE" id="PS01124">
    <property type="entry name" value="HTH_ARAC_FAMILY_2"/>
    <property type="match status" value="1"/>
</dbReference>
<evidence type="ECO:0000256" key="1">
    <source>
        <dbReference type="ARBA" id="ARBA00023015"/>
    </source>
</evidence>
<evidence type="ECO:0000256" key="3">
    <source>
        <dbReference type="ARBA" id="ARBA00023163"/>
    </source>
</evidence>
<feature type="transmembrane region" description="Helical" evidence="4">
    <location>
        <begin position="191"/>
        <end position="215"/>
    </location>
</feature>
<name>A0A0L0EQ43_9GAMM</name>
<dbReference type="PANTHER" id="PTHR43280">
    <property type="entry name" value="ARAC-FAMILY TRANSCRIPTIONAL REGULATOR"/>
    <property type="match status" value="1"/>
</dbReference>
<comment type="caution">
    <text evidence="6">The sequence shown here is derived from an EMBL/GenBank/DDBJ whole genome shotgun (WGS) entry which is preliminary data.</text>
</comment>
<keyword evidence="1" id="KW-0805">Transcription regulation</keyword>
<protein>
    <recommendedName>
        <fullName evidence="5">HTH araC/xylS-type domain-containing protein</fullName>
    </recommendedName>
</protein>
<feature type="transmembrane region" description="Helical" evidence="4">
    <location>
        <begin position="12"/>
        <end position="31"/>
    </location>
</feature>
<keyword evidence="2" id="KW-0238">DNA-binding</keyword>
<dbReference type="InterPro" id="IPR020449">
    <property type="entry name" value="Tscrpt_reg_AraC-type_HTH"/>
</dbReference>
<dbReference type="GO" id="GO:0003700">
    <property type="term" value="F:DNA-binding transcription factor activity"/>
    <property type="evidence" value="ECO:0007669"/>
    <property type="project" value="InterPro"/>
</dbReference>
<sequence>MLSSSQALFGDTGQYGPFIFIFLIYLFFIFLCKVQRGQIGRVVEYKGVLMFSFSNIVALGCIQACIQSLYLLRFSGPGRLLAAFILLISTNMCVGFYVDSGLFEPDMLLITMWERLNSYLLLGPIFMAFVMTMTNSAHQFDKKDVIHLLPFLMWVGYFSLISLYEQSDFLAEQAVNLQTVSTRPFSERFSMISMLTAGHFCLYLAYGSWQIFMFWWQQRGSSIFRQLCWLLTVTVICYLMMASVFIVSVTAVIMELDKSDKLIALSYLSTVVGIFSISYLLICYGRPAGFTRVLVKGGNTDKDFAEQIKPEVTTQQKGLLVLVEQELRTSKLHLQPDFSQIQLAEKLNISRHQLSDVLALHSSGGFYELVNQLRVDAVIEELGKRPKSDRLINIAYDCGFNSKSSFNQVFKKYTGKTPSQYRDMVKTSKAESR</sequence>
<dbReference type="SMART" id="SM00342">
    <property type="entry name" value="HTH_ARAC"/>
    <property type="match status" value="1"/>
</dbReference>
<dbReference type="AlphaFoldDB" id="A0A0L0EQ43"/>
<feature type="transmembrane region" description="Helical" evidence="4">
    <location>
        <begin position="145"/>
        <end position="164"/>
    </location>
</feature>
<dbReference type="InterPro" id="IPR018062">
    <property type="entry name" value="HTH_AraC-typ_CS"/>
</dbReference>
<dbReference type="PATRIC" id="fig|43658.6.peg.3284"/>
<dbReference type="OrthoDB" id="345413at2"/>
<keyword evidence="4" id="KW-0472">Membrane</keyword>
<dbReference type="Proteomes" id="UP000036850">
    <property type="component" value="Unassembled WGS sequence"/>
</dbReference>
<keyword evidence="3" id="KW-0804">Transcription</keyword>
<dbReference type="Pfam" id="PF12833">
    <property type="entry name" value="HTH_18"/>
    <property type="match status" value="1"/>
</dbReference>
<dbReference type="EMBL" id="LFZX01000140">
    <property type="protein sequence ID" value="KNC66534.1"/>
    <property type="molecule type" value="Genomic_DNA"/>
</dbReference>
<feature type="domain" description="HTH araC/xylS-type" evidence="5">
    <location>
        <begin position="317"/>
        <end position="424"/>
    </location>
</feature>
<feature type="transmembrane region" description="Helical" evidence="4">
    <location>
        <begin position="51"/>
        <end position="72"/>
    </location>
</feature>
<keyword evidence="4" id="KW-1133">Transmembrane helix</keyword>
<dbReference type="InterPro" id="IPR009057">
    <property type="entry name" value="Homeodomain-like_sf"/>
</dbReference>
<dbReference type="PROSITE" id="PS00041">
    <property type="entry name" value="HTH_ARAC_FAMILY_1"/>
    <property type="match status" value="1"/>
</dbReference>
<evidence type="ECO:0000256" key="4">
    <source>
        <dbReference type="SAM" id="Phobius"/>
    </source>
</evidence>
<evidence type="ECO:0000256" key="2">
    <source>
        <dbReference type="ARBA" id="ARBA00023125"/>
    </source>
</evidence>
<dbReference type="SUPFAM" id="SSF46689">
    <property type="entry name" value="Homeodomain-like"/>
    <property type="match status" value="1"/>
</dbReference>
<keyword evidence="4" id="KW-0812">Transmembrane</keyword>
<organism evidence="6 7">
    <name type="scientific">Pseudoalteromonas rubra</name>
    <dbReference type="NCBI Taxonomy" id="43658"/>
    <lineage>
        <taxon>Bacteria</taxon>
        <taxon>Pseudomonadati</taxon>
        <taxon>Pseudomonadota</taxon>
        <taxon>Gammaproteobacteria</taxon>
        <taxon>Alteromonadales</taxon>
        <taxon>Pseudoalteromonadaceae</taxon>
        <taxon>Pseudoalteromonas</taxon>
    </lineage>
</organism>
<dbReference type="Gene3D" id="1.10.10.60">
    <property type="entry name" value="Homeodomain-like"/>
    <property type="match status" value="1"/>
</dbReference>
<dbReference type="PANTHER" id="PTHR43280:SF29">
    <property type="entry name" value="ARAC-FAMILY TRANSCRIPTIONAL REGULATOR"/>
    <property type="match status" value="1"/>
</dbReference>
<feature type="transmembrane region" description="Helical" evidence="4">
    <location>
        <begin position="79"/>
        <end position="98"/>
    </location>
</feature>
<feature type="transmembrane region" description="Helical" evidence="4">
    <location>
        <begin position="118"/>
        <end position="138"/>
    </location>
</feature>
<feature type="transmembrane region" description="Helical" evidence="4">
    <location>
        <begin position="227"/>
        <end position="253"/>
    </location>
</feature>